<reference evidence="2 3" key="1">
    <citation type="submission" date="2017-10" db="EMBL/GenBank/DDBJ databases">
        <title>Two draft genome sequences of Pusillimonas sp. strains isolated from a nitrate- and radionuclide-contaminated groundwater in Russia.</title>
        <authorList>
            <person name="Grouzdev D.S."/>
            <person name="Tourova T.P."/>
            <person name="Goeva M.A."/>
            <person name="Babich T.L."/>
            <person name="Sokolova D.S."/>
            <person name="Abdullin R."/>
            <person name="Poltaraus A.B."/>
            <person name="Toshchakov S.V."/>
            <person name="Nazina T.N."/>
        </authorList>
    </citation>
    <scope>NUCLEOTIDE SEQUENCE [LARGE SCALE GENOMIC DNA]</scope>
    <source>
        <strain evidence="2 3">JR1/69-3-13</strain>
    </source>
</reference>
<feature type="transmembrane region" description="Helical" evidence="1">
    <location>
        <begin position="36"/>
        <end position="53"/>
    </location>
</feature>
<dbReference type="EMBL" id="PDNW01000002">
    <property type="protein sequence ID" value="PLC51176.1"/>
    <property type="molecule type" value="Genomic_DNA"/>
</dbReference>
<organism evidence="2 3">
    <name type="scientific">Pollutimonas subterranea</name>
    <dbReference type="NCBI Taxonomy" id="2045210"/>
    <lineage>
        <taxon>Bacteria</taxon>
        <taxon>Pseudomonadati</taxon>
        <taxon>Pseudomonadota</taxon>
        <taxon>Betaproteobacteria</taxon>
        <taxon>Burkholderiales</taxon>
        <taxon>Alcaligenaceae</taxon>
        <taxon>Pollutimonas</taxon>
    </lineage>
</organism>
<dbReference type="PIRSF" id="PIRSF026166">
    <property type="entry name" value="UCP026166"/>
    <property type="match status" value="1"/>
</dbReference>
<sequence length="321" mass="34212">MTPRISVDPFLIKLFFAILLASFAPAHGIGTPIFGWITNVAIALLFFLHGARLSREAIVAGASHWRLHSTIFAVTFVVFPVLGILSGPLLKPYLTPDLYTGILFLCCLPATVQSAIAFTSIARGNVPAAVCSASASSLLGVFVTPVLVGLVLAGSSINDVPLSFDAIGKIMLQLLLPFVLGQIARRWIGAWVIKRNRLLKIVDQGSILLVVYTAFSEAVIGGLWARTPLSALIALVIISLVLLGLVLGISLLLGRLFKFELADRITLMFCGSKKSLTSGIPIANILFAGSSVGAIVLPLMIFHQIQLIICAMIAGAYARRP</sequence>
<feature type="transmembrane region" description="Helical" evidence="1">
    <location>
        <begin position="205"/>
        <end position="225"/>
    </location>
</feature>
<keyword evidence="1" id="KW-0812">Transmembrane</keyword>
<protein>
    <submittedName>
        <fullName evidence="2">Bile acid:sodium symporter</fullName>
    </submittedName>
</protein>
<dbReference type="InterPro" id="IPR016833">
    <property type="entry name" value="Put_Na-Bile_cotransptr"/>
</dbReference>
<feature type="transmembrane region" description="Helical" evidence="1">
    <location>
        <begin position="65"/>
        <end position="86"/>
    </location>
</feature>
<dbReference type="OrthoDB" id="9792271at2"/>
<evidence type="ECO:0000256" key="1">
    <source>
        <dbReference type="SAM" id="Phobius"/>
    </source>
</evidence>
<comment type="caution">
    <text evidence="2">The sequence shown here is derived from an EMBL/GenBank/DDBJ whole genome shotgun (WGS) entry which is preliminary data.</text>
</comment>
<dbReference type="Proteomes" id="UP000234190">
    <property type="component" value="Unassembled WGS sequence"/>
</dbReference>
<gene>
    <name evidence="2" type="ORF">CR159_02775</name>
</gene>
<dbReference type="GO" id="GO:0005886">
    <property type="term" value="C:plasma membrane"/>
    <property type="evidence" value="ECO:0007669"/>
    <property type="project" value="TreeGrafter"/>
</dbReference>
<dbReference type="InterPro" id="IPR038770">
    <property type="entry name" value="Na+/solute_symporter_sf"/>
</dbReference>
<keyword evidence="1" id="KW-1133">Transmembrane helix</keyword>
<feature type="transmembrane region" description="Helical" evidence="1">
    <location>
        <begin position="98"/>
        <end position="118"/>
    </location>
</feature>
<evidence type="ECO:0000313" key="2">
    <source>
        <dbReference type="EMBL" id="PLC51176.1"/>
    </source>
</evidence>
<dbReference type="RefSeq" id="WP_102072494.1">
    <property type="nucleotide sequence ID" value="NZ_PDNW01000002.1"/>
</dbReference>
<feature type="transmembrane region" description="Helical" evidence="1">
    <location>
        <begin position="231"/>
        <end position="254"/>
    </location>
</feature>
<dbReference type="PANTHER" id="PTHR18640">
    <property type="entry name" value="SOLUTE CARRIER FAMILY 10 MEMBER 7"/>
    <property type="match status" value="1"/>
</dbReference>
<name>A0A2N4U828_9BURK</name>
<dbReference type="Pfam" id="PF13593">
    <property type="entry name" value="SBF_like"/>
    <property type="match status" value="1"/>
</dbReference>
<keyword evidence="1" id="KW-0472">Membrane</keyword>
<evidence type="ECO:0000313" key="3">
    <source>
        <dbReference type="Proteomes" id="UP000234190"/>
    </source>
</evidence>
<proteinExistence type="predicted"/>
<dbReference type="AlphaFoldDB" id="A0A2N4U828"/>
<dbReference type="Gene3D" id="1.20.1530.20">
    <property type="match status" value="1"/>
</dbReference>
<dbReference type="PANTHER" id="PTHR18640:SF5">
    <property type="entry name" value="SODIUM_BILE ACID COTRANSPORTER 7"/>
    <property type="match status" value="1"/>
</dbReference>
<feature type="transmembrane region" description="Helical" evidence="1">
    <location>
        <begin position="275"/>
        <end position="295"/>
    </location>
</feature>
<keyword evidence="3" id="KW-1185">Reference proteome</keyword>
<accession>A0A2N4U828</accession>
<feature type="transmembrane region" description="Helical" evidence="1">
    <location>
        <begin position="301"/>
        <end position="318"/>
    </location>
</feature>
<feature type="transmembrane region" description="Helical" evidence="1">
    <location>
        <begin position="166"/>
        <end position="184"/>
    </location>
</feature>
<feature type="transmembrane region" description="Helical" evidence="1">
    <location>
        <begin position="130"/>
        <end position="154"/>
    </location>
</feature>